<feature type="domain" description="EAL" evidence="2">
    <location>
        <begin position="190"/>
        <end position="443"/>
    </location>
</feature>
<dbReference type="InterPro" id="IPR000160">
    <property type="entry name" value="GGDEF_dom"/>
</dbReference>
<dbReference type="InterPro" id="IPR035919">
    <property type="entry name" value="EAL_sf"/>
</dbReference>
<protein>
    <recommendedName>
        <fullName evidence="2">EAL domain-containing protein</fullName>
    </recommendedName>
</protein>
<dbReference type="EMBL" id="MFSP01000035">
    <property type="protein sequence ID" value="OGI68846.1"/>
    <property type="molecule type" value="Genomic_DNA"/>
</dbReference>
<dbReference type="SMART" id="SM00052">
    <property type="entry name" value="EAL"/>
    <property type="match status" value="1"/>
</dbReference>
<dbReference type="PANTHER" id="PTHR33121">
    <property type="entry name" value="CYCLIC DI-GMP PHOSPHODIESTERASE PDEF"/>
    <property type="match status" value="1"/>
</dbReference>
<dbReference type="InterPro" id="IPR001633">
    <property type="entry name" value="EAL_dom"/>
</dbReference>
<dbReference type="SMART" id="SM00267">
    <property type="entry name" value="GGDEF"/>
    <property type="match status" value="1"/>
</dbReference>
<dbReference type="SUPFAM" id="SSF141868">
    <property type="entry name" value="EAL domain-like"/>
    <property type="match status" value="1"/>
</dbReference>
<evidence type="ECO:0000259" key="2">
    <source>
        <dbReference type="PROSITE" id="PS50883"/>
    </source>
</evidence>
<dbReference type="GO" id="GO:0071111">
    <property type="term" value="F:cyclic-guanylate-specific phosphodiesterase activity"/>
    <property type="evidence" value="ECO:0007669"/>
    <property type="project" value="InterPro"/>
</dbReference>
<dbReference type="Proteomes" id="UP000179076">
    <property type="component" value="Unassembled WGS sequence"/>
</dbReference>
<accession>A0A1F6VGZ8</accession>
<dbReference type="CDD" id="cd01948">
    <property type="entry name" value="EAL"/>
    <property type="match status" value="1"/>
</dbReference>
<evidence type="ECO:0000313" key="4">
    <source>
        <dbReference type="Proteomes" id="UP000179076"/>
    </source>
</evidence>
<proteinExistence type="predicted"/>
<dbReference type="InterPro" id="IPR043128">
    <property type="entry name" value="Rev_trsase/Diguanyl_cyclase"/>
</dbReference>
<dbReference type="Gene3D" id="3.20.20.450">
    <property type="entry name" value="EAL domain"/>
    <property type="match status" value="1"/>
</dbReference>
<dbReference type="NCBIfam" id="TIGR00254">
    <property type="entry name" value="GGDEF"/>
    <property type="match status" value="1"/>
</dbReference>
<dbReference type="Pfam" id="PF00990">
    <property type="entry name" value="GGDEF"/>
    <property type="match status" value="1"/>
</dbReference>
<reference evidence="3 4" key="1">
    <citation type="journal article" date="2016" name="Nat. Commun.">
        <title>Thousands of microbial genomes shed light on interconnected biogeochemical processes in an aquifer system.</title>
        <authorList>
            <person name="Anantharaman K."/>
            <person name="Brown C.T."/>
            <person name="Hug L.A."/>
            <person name="Sharon I."/>
            <person name="Castelle C.J."/>
            <person name="Probst A.J."/>
            <person name="Thomas B.C."/>
            <person name="Singh A."/>
            <person name="Wilkins M.J."/>
            <person name="Karaoz U."/>
            <person name="Brodie E.L."/>
            <person name="Williams K.H."/>
            <person name="Hubbard S.S."/>
            <person name="Banfield J.F."/>
        </authorList>
    </citation>
    <scope>NUCLEOTIDE SEQUENCE [LARGE SCALE GENOMIC DNA]</scope>
</reference>
<feature type="region of interest" description="Disordered" evidence="1">
    <location>
        <begin position="148"/>
        <end position="189"/>
    </location>
</feature>
<dbReference type="PROSITE" id="PS50883">
    <property type="entry name" value="EAL"/>
    <property type="match status" value="1"/>
</dbReference>
<dbReference type="AlphaFoldDB" id="A0A1F6VGZ8"/>
<name>A0A1F6VGZ8_9PROT</name>
<evidence type="ECO:0000256" key="1">
    <source>
        <dbReference type="SAM" id="MobiDB-lite"/>
    </source>
</evidence>
<evidence type="ECO:0000313" key="3">
    <source>
        <dbReference type="EMBL" id="OGI68846.1"/>
    </source>
</evidence>
<dbReference type="SUPFAM" id="SSF55073">
    <property type="entry name" value="Nucleotide cyclase"/>
    <property type="match status" value="1"/>
</dbReference>
<dbReference type="PANTHER" id="PTHR33121:SF23">
    <property type="entry name" value="CYCLIC DI-GMP PHOSPHODIESTERASE PDEB"/>
    <property type="match status" value="1"/>
</dbReference>
<sequence length="460" mass="49808">MNQHDPLTGIYNRPYFTQVLDQAIKAAGTGTASQGLLYIDLGQLRHGDRDLGQVALDRFLLTVTRELREIAGTKALLARWGDREFAALIPDARPLQLTELGATAEKALKNLPLGDGSDAGECDCRVAAQQVDGQHENAQALVAALKVSAAPSTPSDHDTKARPAPALSQRRAPATNSGKPMLATVAKPDSTDWPQRVRAAIERESFRLIYQPIVNLHGDAGEYFEVLVRMVGDDGKLIPAALFMPPAEASGQAVGIDRWVVKHSIHALAELHRQNREVTFFINLSAGALRDVELVVSAQQTLHDTKLRGEYVIFEIDETALSAHPDAAAAFMRAAKKIGCSFCIDNFGRVLGATTRLREPPVEYLKLDGALMHNLAGDAVAQTSLKAVIEVAKAMGKKTIAKSVESAEALSVLWTYGVDYVQGHYFQEADADLSYEFSDETTISSEASPLWTVASTGKSR</sequence>
<dbReference type="InterPro" id="IPR029787">
    <property type="entry name" value="Nucleotide_cyclase"/>
</dbReference>
<comment type="caution">
    <text evidence="3">The sequence shown here is derived from an EMBL/GenBank/DDBJ whole genome shotgun (WGS) entry which is preliminary data.</text>
</comment>
<organism evidence="3 4">
    <name type="scientific">Candidatus Muproteobacteria bacterium RBG_16_60_9</name>
    <dbReference type="NCBI Taxonomy" id="1817755"/>
    <lineage>
        <taxon>Bacteria</taxon>
        <taxon>Pseudomonadati</taxon>
        <taxon>Pseudomonadota</taxon>
        <taxon>Candidatus Muproteobacteria</taxon>
    </lineage>
</organism>
<dbReference type="InterPro" id="IPR050706">
    <property type="entry name" value="Cyclic-di-GMP_PDE-like"/>
</dbReference>
<dbReference type="Gene3D" id="3.30.70.270">
    <property type="match status" value="1"/>
</dbReference>
<dbReference type="Pfam" id="PF00563">
    <property type="entry name" value="EAL"/>
    <property type="match status" value="1"/>
</dbReference>
<gene>
    <name evidence="3" type="ORF">A2W18_10110</name>
</gene>